<sequence length="1532" mass="176963">MISSSKIITDTLSRSQTRASPDDLPFESSSFDAIFRTTHPEKAKLGPSGKRKTSGRVTYECLHCPPDSPWSNGKRGNAIYHAKRKHASILQTEASTVDEHDSDIITRPSKQPRMDSFFPSRPSDTTLRRVFNRQQYIESIVGLLTRRRLPFSAVKWDEMQDIILACNPAIEDLLLTSRDAAMRHITTTFDLYRSQLKAKLQASVSKIHLSTDLWTSPHRHGILAVCVRWVDNGYRLQKALLAMPECRYSHSGERQATLMAEAIEEYGIAKQIGYHTGDNATSNDTCLKHLSQMLQDKYGISFHPNQRRIRCIAHIINLSLQAFLLASSKEALRAALAAASDVTGAEMYEQFYFTLYDVSANEPTSRSEASEQQEQSFSKVWKGKAKRAARKPPDFRDDKFRGWQTIPAMRKLHNIAVWLRNSSIHSDLWEDRVSLRLGIDNDTRWNSWYKLIDNLIRRQSQIKQFLLDYDKEINDNILNSSDWDYLERTYRFLHPFASATLWAEGKNSTLSQILTIMDGLLRHYEKNKEHYSKPETFDRRILHSIEMGWFILDKYYTMTEDAPVYAAALLLDPSKRIRYIERHWPESWHENAIAGVRTIWEEYKTQPETGPAESVDEVSASQKRQPNEWDALLEELEVTEDLGDSMDDLEDFIKATPIKISGSPLQWWCHKDQRKTYPQLSRMAIDILSIAPESAARVPSLQAFFPIGSVPTRFMIAFFRDRDPAGRCEPEGMESTSPSTNDVDVLSSSTLAVDSLATPAPSLQEETPHEEVEHQYLWRCFPDYVWSQRVRDTPSWVWGFGYDVEDSSGGRRWVCRRCIQNKNPKPRSFAEKGIQNANAHLFKGHGIRAPPDKTKSAAEKKAEKLKAKDQRSIAEVMKLDTRLPREQDIANSLVKGFDRKHFQRLLLEWIIEENHAFSVCEQGRLRQIFEYLNPLVKITDANITRTTIRRKVLSAYEMHKDKVVAALKQSCGLIHVSFDGWKSGNRHSLYGIACFFRDENSQPRKLALGVPELRTRHFGHNIAAEILDVLDAYGIQDKIGYFTLDNAESNDKAMEVIGGELGFVGSRRRGRCFGHTLNLSAKALLFGHNVEAFEEQLSGEAALSEAEHTLWRRKGPVGKLHNLVVDVRRSDQLTYLLRSIQRSEFDLSSDPRIRARQPVDLIIDNDTRWLSQLYMIRRAIILRPFIEQLVLKHRQQWEQDNRSKRTGNLRKSAREPRICLEENQLTVNDWVVLEHLAKLLGFYEDAVKTLEGDGQQRKRKGGWVGSYGNVWEVIQGFEFLLEVLEDYKQLASEIPDAEHFRINVNLGWEKLNKYYSRLDETPIYYTALALHPAFRWGYFENEWKDNTKWVMKAKQMIREVWESNYRHLQMVRSPVDDEPVAKRQRKYYNPFQAYCERTRPVLGYGLVKEEATLSDDINEDTNELELWQSSWEDGDNDVRDPISYWHERKRRYPRLSRMALDFLTIQPMSAECERMFAAAGRMVTPLRNRLDADIIGMCQVLRSWLRAGVIDDLDVSLLPTENGRGDRAEEGS</sequence>
<evidence type="ECO:0000259" key="7">
    <source>
        <dbReference type="Pfam" id="PF05699"/>
    </source>
</evidence>
<evidence type="ECO:0000313" key="8">
    <source>
        <dbReference type="EMBL" id="KAF6528110.1"/>
    </source>
</evidence>
<evidence type="ECO:0000313" key="9">
    <source>
        <dbReference type="Proteomes" id="UP000593570"/>
    </source>
</evidence>
<keyword evidence="2" id="KW-0479">Metal-binding</keyword>
<keyword evidence="3" id="KW-0863">Zinc-finger</keyword>
<comment type="caution">
    <text evidence="8">The sequence shown here is derived from an EMBL/GenBank/DDBJ whole genome shotgun (WGS) entry which is preliminary data.</text>
</comment>
<proteinExistence type="predicted"/>
<dbReference type="GO" id="GO:0005634">
    <property type="term" value="C:nucleus"/>
    <property type="evidence" value="ECO:0007669"/>
    <property type="project" value="UniProtKB-SubCell"/>
</dbReference>
<dbReference type="InterPro" id="IPR008906">
    <property type="entry name" value="HATC_C_dom"/>
</dbReference>
<reference evidence="8 9" key="1">
    <citation type="journal article" date="2020" name="bioRxiv">
        <title>A chromosome-scale genome assembly for the Fusarium oxysporum strain Fo5176 to establish a model Arabidopsis-fungal pathosystem.</title>
        <authorList>
            <person name="Fokkens L."/>
            <person name="Guo L."/>
            <person name="Dora S."/>
            <person name="Wang B."/>
            <person name="Ye K."/>
            <person name="Sanchez-Rodriguez C."/>
            <person name="Croll D."/>
        </authorList>
    </citation>
    <scope>NUCLEOTIDE SEQUENCE [LARGE SCALE GENOMIC DNA]</scope>
    <source>
        <strain evidence="8 9">Fo5176</strain>
    </source>
</reference>
<evidence type="ECO:0000256" key="3">
    <source>
        <dbReference type="ARBA" id="ARBA00022771"/>
    </source>
</evidence>
<dbReference type="EMBL" id="JACDXP010000002">
    <property type="protein sequence ID" value="KAF6528110.1"/>
    <property type="molecule type" value="Genomic_DNA"/>
</dbReference>
<feature type="compositionally biased region" description="Polar residues" evidence="6">
    <location>
        <begin position="1"/>
        <end position="19"/>
    </location>
</feature>
<keyword evidence="4" id="KW-0862">Zinc</keyword>
<feature type="region of interest" description="Disordered" evidence="6">
    <location>
        <begin position="1"/>
        <end position="26"/>
    </location>
</feature>
<comment type="subcellular location">
    <subcellularLocation>
        <location evidence="1">Nucleus</location>
    </subcellularLocation>
</comment>
<dbReference type="PANTHER" id="PTHR46481:SF10">
    <property type="entry name" value="ZINC FINGER BED DOMAIN-CONTAINING PROTEIN 39"/>
    <property type="match status" value="1"/>
</dbReference>
<evidence type="ECO:0000256" key="4">
    <source>
        <dbReference type="ARBA" id="ARBA00022833"/>
    </source>
</evidence>
<feature type="domain" description="HAT C-terminal dimerisation" evidence="7">
    <location>
        <begin position="1431"/>
        <end position="1505"/>
    </location>
</feature>
<evidence type="ECO:0000256" key="5">
    <source>
        <dbReference type="ARBA" id="ARBA00023242"/>
    </source>
</evidence>
<dbReference type="GO" id="GO:0046983">
    <property type="term" value="F:protein dimerization activity"/>
    <property type="evidence" value="ECO:0007669"/>
    <property type="project" value="InterPro"/>
</dbReference>
<evidence type="ECO:0000256" key="1">
    <source>
        <dbReference type="ARBA" id="ARBA00004123"/>
    </source>
</evidence>
<feature type="domain" description="HAT C-terminal dimerisation" evidence="7">
    <location>
        <begin position="649"/>
        <end position="691"/>
    </location>
</feature>
<dbReference type="PANTHER" id="PTHR46481">
    <property type="entry name" value="ZINC FINGER BED DOMAIN-CONTAINING PROTEIN 4"/>
    <property type="match status" value="1"/>
</dbReference>
<dbReference type="GO" id="GO:0008270">
    <property type="term" value="F:zinc ion binding"/>
    <property type="evidence" value="ECO:0007669"/>
    <property type="project" value="UniProtKB-KW"/>
</dbReference>
<keyword evidence="5" id="KW-0539">Nucleus</keyword>
<dbReference type="Pfam" id="PF05699">
    <property type="entry name" value="Dimer_Tnp_hAT"/>
    <property type="match status" value="2"/>
</dbReference>
<organism evidence="8 9">
    <name type="scientific">Fusarium oxysporum f. sp. conglutinans</name>
    <dbReference type="NCBI Taxonomy" id="100902"/>
    <lineage>
        <taxon>Eukaryota</taxon>
        <taxon>Fungi</taxon>
        <taxon>Dikarya</taxon>
        <taxon>Ascomycota</taxon>
        <taxon>Pezizomycotina</taxon>
        <taxon>Sordariomycetes</taxon>
        <taxon>Hypocreomycetidae</taxon>
        <taxon>Hypocreales</taxon>
        <taxon>Nectriaceae</taxon>
        <taxon>Fusarium</taxon>
        <taxon>Fusarium oxysporum species complex</taxon>
    </lineage>
</organism>
<accession>A0A8H6LRI1</accession>
<evidence type="ECO:0000256" key="6">
    <source>
        <dbReference type="SAM" id="MobiDB-lite"/>
    </source>
</evidence>
<dbReference type="SUPFAM" id="SSF53098">
    <property type="entry name" value="Ribonuclease H-like"/>
    <property type="match status" value="2"/>
</dbReference>
<gene>
    <name evidence="8" type="ORF">HZS61_008412</name>
</gene>
<dbReference type="InterPro" id="IPR052035">
    <property type="entry name" value="ZnF_BED_domain_contain"/>
</dbReference>
<dbReference type="Proteomes" id="UP000593570">
    <property type="component" value="Unassembled WGS sequence"/>
</dbReference>
<dbReference type="InterPro" id="IPR012337">
    <property type="entry name" value="RNaseH-like_sf"/>
</dbReference>
<name>A0A8H6LRI1_FUSOX</name>
<protein>
    <recommendedName>
        <fullName evidence="7">HAT C-terminal dimerisation domain-containing protein</fullName>
    </recommendedName>
</protein>
<evidence type="ECO:0000256" key="2">
    <source>
        <dbReference type="ARBA" id="ARBA00022723"/>
    </source>
</evidence>
<feature type="region of interest" description="Disordered" evidence="6">
    <location>
        <begin position="99"/>
        <end position="119"/>
    </location>
</feature>